<keyword evidence="2" id="KW-0540">Nuclease</keyword>
<name>A0AA35S3S1_GEOBA</name>
<evidence type="ECO:0000313" key="2">
    <source>
        <dbReference type="EMBL" id="CAI8022414.1"/>
    </source>
</evidence>
<evidence type="ECO:0000256" key="1">
    <source>
        <dbReference type="ARBA" id="ARBA00010105"/>
    </source>
</evidence>
<keyword evidence="3" id="KW-1185">Reference proteome</keyword>
<gene>
    <name evidence="2" type="ORF">GBAR_LOCUS13167</name>
</gene>
<proteinExistence type="inferred from homology"/>
<keyword evidence="2" id="KW-0378">Hydrolase</keyword>
<accession>A0AA35S3S1</accession>
<protein>
    <submittedName>
        <fullName evidence="2">MYG1 exonuclease</fullName>
    </submittedName>
</protein>
<feature type="non-terminal residue" evidence="2">
    <location>
        <position position="265"/>
    </location>
</feature>
<dbReference type="GO" id="GO:0005737">
    <property type="term" value="C:cytoplasm"/>
    <property type="evidence" value="ECO:0007669"/>
    <property type="project" value="TreeGrafter"/>
</dbReference>
<comment type="caution">
    <text evidence="2">The sequence shown here is derived from an EMBL/GenBank/DDBJ whole genome shotgun (WGS) entry which is preliminary data.</text>
</comment>
<dbReference type="InterPro" id="IPR003226">
    <property type="entry name" value="MYG1_exonuclease"/>
</dbReference>
<dbReference type="Proteomes" id="UP001174909">
    <property type="component" value="Unassembled WGS sequence"/>
</dbReference>
<comment type="similarity">
    <text evidence="1">Belongs to the MYG1 family.</text>
</comment>
<dbReference type="Pfam" id="PF03690">
    <property type="entry name" value="MYG1_exonuc"/>
    <property type="match status" value="1"/>
</dbReference>
<evidence type="ECO:0000313" key="3">
    <source>
        <dbReference type="Proteomes" id="UP001174909"/>
    </source>
</evidence>
<sequence>ATSVRLHRGTRRLSWCTRTRASSPGSWCSLNFELLGKLCRRAVDCPLESMLAAIFPSQCSRAKQLLAVLKPRLLQMSTIKKHCAEKTIGTHDGTFHCDEVLACYMLKKLPEFSDARIVRTRNESILETCDVVVDVGGVYDSSKHRYDHHQRSFTGTMSSLSEGKKRRATKLSSAGLVYLHFGHRVLSKISDIATETPVLEDLYDYVYAEFMEEIDAVDNGISDRDGEPRYSVNSTIGKRVARLNPDWNETASGEDSMERFKRRWN</sequence>
<reference evidence="2" key="1">
    <citation type="submission" date="2023-03" db="EMBL/GenBank/DDBJ databases">
        <authorList>
            <person name="Steffen K."/>
            <person name="Cardenas P."/>
        </authorList>
    </citation>
    <scope>NUCLEOTIDE SEQUENCE</scope>
</reference>
<dbReference type="PANTHER" id="PTHR11215">
    <property type="entry name" value="METAL DEPENDENT HYDROLASE - RELATED"/>
    <property type="match status" value="1"/>
</dbReference>
<dbReference type="GO" id="GO:0005634">
    <property type="term" value="C:nucleus"/>
    <property type="evidence" value="ECO:0007669"/>
    <property type="project" value="TreeGrafter"/>
</dbReference>
<keyword evidence="2" id="KW-0269">Exonuclease</keyword>
<dbReference type="PANTHER" id="PTHR11215:SF1">
    <property type="entry name" value="MYG1 EXONUCLEASE"/>
    <property type="match status" value="1"/>
</dbReference>
<dbReference type="GO" id="GO:0004527">
    <property type="term" value="F:exonuclease activity"/>
    <property type="evidence" value="ECO:0007669"/>
    <property type="project" value="UniProtKB-KW"/>
</dbReference>
<dbReference type="AlphaFoldDB" id="A0AA35S3S1"/>
<dbReference type="EMBL" id="CASHTH010001953">
    <property type="protein sequence ID" value="CAI8022414.1"/>
    <property type="molecule type" value="Genomic_DNA"/>
</dbReference>
<organism evidence="2 3">
    <name type="scientific">Geodia barretti</name>
    <name type="common">Barrett's horny sponge</name>
    <dbReference type="NCBI Taxonomy" id="519541"/>
    <lineage>
        <taxon>Eukaryota</taxon>
        <taxon>Metazoa</taxon>
        <taxon>Porifera</taxon>
        <taxon>Demospongiae</taxon>
        <taxon>Heteroscleromorpha</taxon>
        <taxon>Tetractinellida</taxon>
        <taxon>Astrophorina</taxon>
        <taxon>Geodiidae</taxon>
        <taxon>Geodia</taxon>
    </lineage>
</organism>